<sequence length="305" mass="32928">MTRLDAGGLRFNVERLDGQGAPGAGGRETVVLVHGIATDNLTSYYFTVAPVFAAAGYDVVMYDQRGHGRTTRPPHGYRIEQFSGDLALLLDELGVAGPVHLVGNSFGGTVALDYALHHPGRVASVLIVESEPPTEAWARKMSGLLAGSAYQLHDERTLPWIEETYGRHEARLVRWSMRLLHGTSIAEDIAASRIPDEAAWRSLAVPVLAVYGANSDLADMAGWLRGLLPHCRTHAVQGHGHSVLVGTPETVGPLLLEWVREGHKQLIGDPVELGESHEEPGERQEELREGRDPAPAGLHAGVPTP</sequence>
<dbReference type="STRING" id="417292.SAMN05421806_104220"/>
<evidence type="ECO:0000259" key="4">
    <source>
        <dbReference type="Pfam" id="PF00561"/>
    </source>
</evidence>
<proteinExistence type="inferred from homology"/>
<reference evidence="5 6" key="1">
    <citation type="submission" date="2016-10" db="EMBL/GenBank/DDBJ databases">
        <authorList>
            <person name="de Groot N.N."/>
        </authorList>
    </citation>
    <scope>NUCLEOTIDE SEQUENCE [LARGE SCALE GENOMIC DNA]</scope>
    <source>
        <strain evidence="5 6">CGMCC 4.5727</strain>
    </source>
</reference>
<protein>
    <submittedName>
        <fullName evidence="5">Lysophospholipase, alpha-beta hydrolase superfamily</fullName>
    </submittedName>
</protein>
<dbReference type="GO" id="GO:0004177">
    <property type="term" value="F:aminopeptidase activity"/>
    <property type="evidence" value="ECO:0007669"/>
    <property type="project" value="UniProtKB-EC"/>
</dbReference>
<dbReference type="Gene3D" id="3.40.50.1820">
    <property type="entry name" value="alpha/beta hydrolase"/>
    <property type="match status" value="1"/>
</dbReference>
<gene>
    <name evidence="5" type="ORF">SAMN05421806_104220</name>
</gene>
<dbReference type="SUPFAM" id="SSF53474">
    <property type="entry name" value="alpha/beta-Hydrolases"/>
    <property type="match status" value="1"/>
</dbReference>
<dbReference type="EMBL" id="FNFF01000004">
    <property type="protein sequence ID" value="SDK05266.1"/>
    <property type="molecule type" value="Genomic_DNA"/>
</dbReference>
<dbReference type="GO" id="GO:0006508">
    <property type="term" value="P:proteolysis"/>
    <property type="evidence" value="ECO:0007669"/>
    <property type="project" value="InterPro"/>
</dbReference>
<keyword evidence="6" id="KW-1185">Reference proteome</keyword>
<dbReference type="InterPro" id="IPR029058">
    <property type="entry name" value="AB_hydrolase_fold"/>
</dbReference>
<dbReference type="InterPro" id="IPR050228">
    <property type="entry name" value="Carboxylesterase_BioH"/>
</dbReference>
<dbReference type="InterPro" id="IPR002410">
    <property type="entry name" value="Peptidase_S33"/>
</dbReference>
<dbReference type="PANTHER" id="PTHR43194">
    <property type="entry name" value="HYDROLASE ALPHA/BETA FOLD FAMILY"/>
    <property type="match status" value="1"/>
</dbReference>
<dbReference type="PANTHER" id="PTHR43194:SF2">
    <property type="entry name" value="PEROXISOMAL MEMBRANE PROTEIN LPX1"/>
    <property type="match status" value="1"/>
</dbReference>
<evidence type="ECO:0000313" key="6">
    <source>
        <dbReference type="Proteomes" id="UP000199155"/>
    </source>
</evidence>
<organism evidence="5 6">
    <name type="scientific">Streptomyces indicus</name>
    <dbReference type="NCBI Taxonomy" id="417292"/>
    <lineage>
        <taxon>Bacteria</taxon>
        <taxon>Bacillati</taxon>
        <taxon>Actinomycetota</taxon>
        <taxon>Actinomycetes</taxon>
        <taxon>Kitasatosporales</taxon>
        <taxon>Streptomycetaceae</taxon>
        <taxon>Streptomyces</taxon>
    </lineage>
</organism>
<dbReference type="PRINTS" id="PR00111">
    <property type="entry name" value="ABHYDROLASE"/>
</dbReference>
<feature type="region of interest" description="Disordered" evidence="3">
    <location>
        <begin position="268"/>
        <end position="305"/>
    </location>
</feature>
<accession>A0A1G8YRA2</accession>
<keyword evidence="2 5" id="KW-0378">Hydrolase</keyword>
<evidence type="ECO:0000256" key="1">
    <source>
        <dbReference type="ARBA" id="ARBA00010088"/>
    </source>
</evidence>
<evidence type="ECO:0000256" key="2">
    <source>
        <dbReference type="ARBA" id="ARBA00022801"/>
    </source>
</evidence>
<dbReference type="AlphaFoldDB" id="A0A1G8YRA2"/>
<evidence type="ECO:0000313" key="5">
    <source>
        <dbReference type="EMBL" id="SDK05266.1"/>
    </source>
</evidence>
<feature type="compositionally biased region" description="Basic and acidic residues" evidence="3">
    <location>
        <begin position="274"/>
        <end position="292"/>
    </location>
</feature>
<dbReference type="InterPro" id="IPR000073">
    <property type="entry name" value="AB_hydrolase_1"/>
</dbReference>
<dbReference type="RefSeq" id="WP_093609459.1">
    <property type="nucleotide sequence ID" value="NZ_FNFF01000004.1"/>
</dbReference>
<dbReference type="Pfam" id="PF00561">
    <property type="entry name" value="Abhydrolase_1"/>
    <property type="match status" value="1"/>
</dbReference>
<dbReference type="OrthoDB" id="2645723at2"/>
<name>A0A1G8YRA2_9ACTN</name>
<evidence type="ECO:0000256" key="3">
    <source>
        <dbReference type="SAM" id="MobiDB-lite"/>
    </source>
</evidence>
<feature type="domain" description="AB hydrolase-1" evidence="4">
    <location>
        <begin position="29"/>
        <end position="167"/>
    </location>
</feature>
<dbReference type="Proteomes" id="UP000199155">
    <property type="component" value="Unassembled WGS sequence"/>
</dbReference>
<comment type="similarity">
    <text evidence="1">Belongs to the peptidase S33 family.</text>
</comment>
<dbReference type="PRINTS" id="PR00793">
    <property type="entry name" value="PROAMNOPTASE"/>
</dbReference>